<dbReference type="InterPro" id="IPR013787">
    <property type="entry name" value="S100_Ca-bd_sub"/>
</dbReference>
<dbReference type="Gene3D" id="1.10.238.10">
    <property type="entry name" value="EF-hand"/>
    <property type="match status" value="1"/>
</dbReference>
<keyword evidence="3" id="KW-1185">Reference proteome</keyword>
<organism evidence="2 3">
    <name type="scientific">Neogobius melanostomus</name>
    <name type="common">round goby</name>
    <dbReference type="NCBI Taxonomy" id="47308"/>
    <lineage>
        <taxon>Eukaryota</taxon>
        <taxon>Metazoa</taxon>
        <taxon>Chordata</taxon>
        <taxon>Craniata</taxon>
        <taxon>Vertebrata</taxon>
        <taxon>Euteleostomi</taxon>
        <taxon>Actinopterygii</taxon>
        <taxon>Neopterygii</taxon>
        <taxon>Teleostei</taxon>
        <taxon>Neoteleostei</taxon>
        <taxon>Acanthomorphata</taxon>
        <taxon>Gobiaria</taxon>
        <taxon>Gobiiformes</taxon>
        <taxon>Gobioidei</taxon>
        <taxon>Gobiidae</taxon>
        <taxon>Benthophilinae</taxon>
        <taxon>Neogobiini</taxon>
        <taxon>Neogobius</taxon>
    </lineage>
</organism>
<reference evidence="2" key="2">
    <citation type="submission" date="2025-09" db="UniProtKB">
        <authorList>
            <consortium name="Ensembl"/>
        </authorList>
    </citation>
    <scope>IDENTIFICATION</scope>
</reference>
<accession>A0A8C6SC85</accession>
<dbReference type="GO" id="GO:0005509">
    <property type="term" value="F:calcium ion binding"/>
    <property type="evidence" value="ECO:0007669"/>
    <property type="project" value="TreeGrafter"/>
</dbReference>
<evidence type="ECO:0000313" key="2">
    <source>
        <dbReference type="Ensembl" id="ENSNMLP00000004776.1"/>
    </source>
</evidence>
<dbReference type="Pfam" id="PF01023">
    <property type="entry name" value="S_100"/>
    <property type="match status" value="1"/>
</dbReference>
<protein>
    <recommendedName>
        <fullName evidence="1">S100/CaBP-9k-type calcium binding subdomain domain-containing protein</fullName>
    </recommendedName>
</protein>
<dbReference type="GO" id="GO:0005737">
    <property type="term" value="C:cytoplasm"/>
    <property type="evidence" value="ECO:0007669"/>
    <property type="project" value="TreeGrafter"/>
</dbReference>
<dbReference type="CDD" id="cd00213">
    <property type="entry name" value="S-100"/>
    <property type="match status" value="1"/>
</dbReference>
<dbReference type="SMART" id="SM01394">
    <property type="entry name" value="S_100"/>
    <property type="match status" value="1"/>
</dbReference>
<dbReference type="AlphaFoldDB" id="A0A8C6SC85"/>
<dbReference type="Ensembl" id="ENSNMLT00000005457.1">
    <property type="protein sequence ID" value="ENSNMLP00000004776.1"/>
    <property type="gene ID" value="ENSNMLG00000003487.1"/>
</dbReference>
<name>A0A8C6SC85_9GOBI</name>
<dbReference type="GO" id="GO:0046914">
    <property type="term" value="F:transition metal ion binding"/>
    <property type="evidence" value="ECO:0007669"/>
    <property type="project" value="InterPro"/>
</dbReference>
<dbReference type="InterPro" id="IPR011992">
    <property type="entry name" value="EF-hand-dom_pair"/>
</dbReference>
<evidence type="ECO:0000313" key="3">
    <source>
        <dbReference type="Proteomes" id="UP000694523"/>
    </source>
</evidence>
<evidence type="ECO:0000259" key="1">
    <source>
        <dbReference type="SMART" id="SM01394"/>
    </source>
</evidence>
<feature type="domain" description="S100/CaBP-9k-type calcium binding subdomain" evidence="1">
    <location>
        <begin position="4"/>
        <end position="46"/>
    </location>
</feature>
<dbReference type="SUPFAM" id="SSF47473">
    <property type="entry name" value="EF-hand"/>
    <property type="match status" value="1"/>
</dbReference>
<reference evidence="2" key="1">
    <citation type="submission" date="2025-08" db="UniProtKB">
        <authorList>
            <consortium name="Ensembl"/>
        </authorList>
    </citation>
    <scope>IDENTIFICATION</scope>
</reference>
<dbReference type="Proteomes" id="UP000694523">
    <property type="component" value="Unplaced"/>
</dbReference>
<dbReference type="InterPro" id="IPR034325">
    <property type="entry name" value="S-100_dom"/>
</dbReference>
<proteinExistence type="predicted"/>
<sequence>MSEVQQAMALLISSFSKYAGKEGDQHTLSKTELKEMLHNEFGDMLGKASDKGAIDTISRTWTPTKTTAWTSRSSVTWWSASPKCATSTSSARSESLQLGTQ</sequence>
<dbReference type="PANTHER" id="PTHR11639:SF118">
    <property type="entry name" value="PROTEIN S100"/>
    <property type="match status" value="1"/>
</dbReference>
<dbReference type="PANTHER" id="PTHR11639">
    <property type="entry name" value="S100 CALCIUM-BINDING PROTEIN"/>
    <property type="match status" value="1"/>
</dbReference>
<dbReference type="GO" id="GO:0048306">
    <property type="term" value="F:calcium-dependent protein binding"/>
    <property type="evidence" value="ECO:0007669"/>
    <property type="project" value="TreeGrafter"/>
</dbReference>